<evidence type="ECO:0000313" key="3">
    <source>
        <dbReference type="Proteomes" id="UP000596742"/>
    </source>
</evidence>
<gene>
    <name evidence="2" type="ORF">MGAL_10B066265</name>
</gene>
<feature type="compositionally biased region" description="Basic and acidic residues" evidence="1">
    <location>
        <begin position="282"/>
        <end position="291"/>
    </location>
</feature>
<evidence type="ECO:0000313" key="2">
    <source>
        <dbReference type="EMBL" id="VDI31902.1"/>
    </source>
</evidence>
<dbReference type="EMBL" id="UYJE01004847">
    <property type="protein sequence ID" value="VDI31902.1"/>
    <property type="molecule type" value="Genomic_DNA"/>
</dbReference>
<feature type="compositionally biased region" description="Polar residues" evidence="1">
    <location>
        <begin position="249"/>
        <end position="261"/>
    </location>
</feature>
<feature type="compositionally biased region" description="Low complexity" evidence="1">
    <location>
        <begin position="292"/>
        <end position="303"/>
    </location>
</feature>
<feature type="compositionally biased region" description="Low complexity" evidence="1">
    <location>
        <begin position="221"/>
        <end position="232"/>
    </location>
</feature>
<evidence type="ECO:0000256" key="1">
    <source>
        <dbReference type="SAM" id="MobiDB-lite"/>
    </source>
</evidence>
<reference evidence="2" key="1">
    <citation type="submission" date="2018-11" db="EMBL/GenBank/DDBJ databases">
        <authorList>
            <person name="Alioto T."/>
            <person name="Alioto T."/>
        </authorList>
    </citation>
    <scope>NUCLEOTIDE SEQUENCE</scope>
</reference>
<name>A0A8B6EB14_MYTGA</name>
<protein>
    <submittedName>
        <fullName evidence="2">Uncharacterized protein</fullName>
    </submittedName>
</protein>
<feature type="compositionally biased region" description="Polar residues" evidence="1">
    <location>
        <begin position="154"/>
        <end position="179"/>
    </location>
</feature>
<keyword evidence="3" id="KW-1185">Reference proteome</keyword>
<sequence>MDTVWNSQVDHKSIKSMPLCIDKNKYPAQEMDRCRISDNNLSCSEESLLPSQPLQPEIIGSGYGLHHVEYEPSDTPDTPGPFNYLQLVVTQSPTHNLLNSQFNNPPDYHKQHTTSTTGHIRAYQTIAYSTRFQQVTSNNCQSDSQYQGYRAGQHQPNTNQSGFQQPLINNGSTGTTASAHTLPAGSLQTTTGSTFSQCYCTCTSDSTAILKYTIPAGEANSSSTTSGKSASAVQAQNAQGKTPEVKQVSAPTPTAQVSDTPSVHGVGSSRSAIDIRVSQMEQHLRQQREEQQQSMQRMQSLLF</sequence>
<feature type="region of interest" description="Disordered" evidence="1">
    <location>
        <begin position="143"/>
        <end position="180"/>
    </location>
</feature>
<dbReference type="AlphaFoldDB" id="A0A8B6EB14"/>
<dbReference type="Proteomes" id="UP000596742">
    <property type="component" value="Unassembled WGS sequence"/>
</dbReference>
<comment type="caution">
    <text evidence="2">The sequence shown here is derived from an EMBL/GenBank/DDBJ whole genome shotgun (WGS) entry which is preliminary data.</text>
</comment>
<feature type="region of interest" description="Disordered" evidence="1">
    <location>
        <begin position="218"/>
        <end position="303"/>
    </location>
</feature>
<accession>A0A8B6EB14</accession>
<proteinExistence type="predicted"/>
<organism evidence="2 3">
    <name type="scientific">Mytilus galloprovincialis</name>
    <name type="common">Mediterranean mussel</name>
    <dbReference type="NCBI Taxonomy" id="29158"/>
    <lineage>
        <taxon>Eukaryota</taxon>
        <taxon>Metazoa</taxon>
        <taxon>Spiralia</taxon>
        <taxon>Lophotrochozoa</taxon>
        <taxon>Mollusca</taxon>
        <taxon>Bivalvia</taxon>
        <taxon>Autobranchia</taxon>
        <taxon>Pteriomorphia</taxon>
        <taxon>Mytilida</taxon>
        <taxon>Mytiloidea</taxon>
        <taxon>Mytilidae</taxon>
        <taxon>Mytilinae</taxon>
        <taxon>Mytilus</taxon>
    </lineage>
</organism>